<dbReference type="InterPro" id="IPR036047">
    <property type="entry name" value="F-box-like_dom_sf"/>
</dbReference>
<dbReference type="OMA" id="DIEIWFR"/>
<dbReference type="InterPro" id="IPR055411">
    <property type="entry name" value="LRR_FXL15/At3g58940/PEG3-like"/>
</dbReference>
<dbReference type="InterPro" id="IPR050232">
    <property type="entry name" value="FBL13/AtMIF1-like"/>
</dbReference>
<dbReference type="OrthoDB" id="612216at2759"/>
<dbReference type="AlphaFoldDB" id="V4LPD5"/>
<dbReference type="PANTHER" id="PTHR31900:SF34">
    <property type="entry name" value="EMB|CAB62440.1-RELATED"/>
    <property type="match status" value="1"/>
</dbReference>
<accession>V4LPD5</accession>
<dbReference type="Gramene" id="ESQ45639">
    <property type="protein sequence ID" value="ESQ45639"/>
    <property type="gene ID" value="EUTSA_v10010364mg"/>
</dbReference>
<dbReference type="KEGG" id="eus:EUTSA_v10010364mg"/>
<dbReference type="SMART" id="SM00579">
    <property type="entry name" value="FBD"/>
    <property type="match status" value="1"/>
</dbReference>
<organism evidence="2 3">
    <name type="scientific">Eutrema salsugineum</name>
    <name type="common">Saltwater cress</name>
    <name type="synonym">Sisymbrium salsugineum</name>
    <dbReference type="NCBI Taxonomy" id="72664"/>
    <lineage>
        <taxon>Eukaryota</taxon>
        <taxon>Viridiplantae</taxon>
        <taxon>Streptophyta</taxon>
        <taxon>Embryophyta</taxon>
        <taxon>Tracheophyta</taxon>
        <taxon>Spermatophyta</taxon>
        <taxon>Magnoliopsida</taxon>
        <taxon>eudicotyledons</taxon>
        <taxon>Gunneridae</taxon>
        <taxon>Pentapetalae</taxon>
        <taxon>rosids</taxon>
        <taxon>malvids</taxon>
        <taxon>Brassicales</taxon>
        <taxon>Brassicaceae</taxon>
        <taxon>Eutremeae</taxon>
        <taxon>Eutrema</taxon>
    </lineage>
</organism>
<protein>
    <recommendedName>
        <fullName evidence="1">F-box domain-containing protein</fullName>
    </recommendedName>
</protein>
<dbReference type="SUPFAM" id="SSF81383">
    <property type="entry name" value="F-box domain"/>
    <property type="match status" value="1"/>
</dbReference>
<proteinExistence type="predicted"/>
<dbReference type="PANTHER" id="PTHR31900">
    <property type="entry name" value="F-BOX/RNI SUPERFAMILY PROTEIN-RELATED"/>
    <property type="match status" value="1"/>
</dbReference>
<dbReference type="InterPro" id="IPR032675">
    <property type="entry name" value="LRR_dom_sf"/>
</dbReference>
<gene>
    <name evidence="2" type="ORF">EUTSA_v10010364mg</name>
</gene>
<sequence>MTEHKCKIDGECLDVVKEDRISELPDDLLLLILSPLQTETVIATSVLSKRWRSLWKMVPKLKFDSKYHKSERFSENVLRSLLSHKAPVLESLHLVVRDTISEDAHVERWFEISDAQHARKLVVDLHNDQYLYSGFPCVFFSSNDTLHTLKLKNNILLDFPSGVCLKSLRKLHLEYVVYNNEESVRKLFLGCPNLEDLLLKRGSNALEETFTITVPRLQRLTIEGDHNSQDPGYMINAPSLKYLSISKTSHLECCLIENAPGLVEAKIIDVSYIKNENILVSLTAVKRLSLDLSPFEIKYPTGIIFHQLVYLELFTQNGWNLLSLMLDSCPQLQILKLINPYRFAKRKNRPVRWEWSKRTCVPECLLYHLETFVWTRYQWQREDEKEVATYILKNARRLKKATISTRPIQTKELKTLKNIKMLEKRRGKMLDQLANEVRASNSCHLVFECDTFSCK</sequence>
<dbReference type="InterPro" id="IPR001810">
    <property type="entry name" value="F-box_dom"/>
</dbReference>
<reference evidence="2 3" key="1">
    <citation type="journal article" date="2013" name="Front. Plant Sci.">
        <title>The Reference Genome of the Halophytic Plant Eutrema salsugineum.</title>
        <authorList>
            <person name="Yang R."/>
            <person name="Jarvis D.E."/>
            <person name="Chen H."/>
            <person name="Beilstein M.A."/>
            <person name="Grimwood J."/>
            <person name="Jenkins J."/>
            <person name="Shu S."/>
            <person name="Prochnik S."/>
            <person name="Xin M."/>
            <person name="Ma C."/>
            <person name="Schmutz J."/>
            <person name="Wing R.A."/>
            <person name="Mitchell-Olds T."/>
            <person name="Schumaker K.S."/>
            <person name="Wang X."/>
        </authorList>
    </citation>
    <scope>NUCLEOTIDE SEQUENCE [LARGE SCALE GENOMIC DNA]</scope>
</reference>
<dbReference type="PROSITE" id="PS50181">
    <property type="entry name" value="FBOX"/>
    <property type="match status" value="1"/>
</dbReference>
<dbReference type="STRING" id="72664.V4LPD5"/>
<dbReference type="SUPFAM" id="SSF52047">
    <property type="entry name" value="RNI-like"/>
    <property type="match status" value="1"/>
</dbReference>
<evidence type="ECO:0000259" key="1">
    <source>
        <dbReference type="PROSITE" id="PS50181"/>
    </source>
</evidence>
<feature type="domain" description="F-box" evidence="1">
    <location>
        <begin position="18"/>
        <end position="70"/>
    </location>
</feature>
<dbReference type="EMBL" id="KI517435">
    <property type="protein sequence ID" value="ESQ45639.1"/>
    <property type="molecule type" value="Genomic_DNA"/>
</dbReference>
<name>V4LPD5_EUTSA</name>
<dbReference type="Pfam" id="PF08387">
    <property type="entry name" value="FBD"/>
    <property type="match status" value="1"/>
</dbReference>
<dbReference type="Proteomes" id="UP000030689">
    <property type="component" value="Unassembled WGS sequence"/>
</dbReference>
<keyword evidence="3" id="KW-1185">Reference proteome</keyword>
<dbReference type="Gene3D" id="3.80.10.10">
    <property type="entry name" value="Ribonuclease Inhibitor"/>
    <property type="match status" value="1"/>
</dbReference>
<dbReference type="Gene3D" id="1.20.1280.50">
    <property type="match status" value="1"/>
</dbReference>
<dbReference type="Pfam" id="PF00646">
    <property type="entry name" value="F-box"/>
    <property type="match status" value="1"/>
</dbReference>
<evidence type="ECO:0000313" key="3">
    <source>
        <dbReference type="Proteomes" id="UP000030689"/>
    </source>
</evidence>
<evidence type="ECO:0000313" key="2">
    <source>
        <dbReference type="EMBL" id="ESQ45639.1"/>
    </source>
</evidence>
<dbReference type="Pfam" id="PF24758">
    <property type="entry name" value="LRR_At5g56370"/>
    <property type="match status" value="1"/>
</dbReference>
<dbReference type="InterPro" id="IPR006566">
    <property type="entry name" value="FBD"/>
</dbReference>